<dbReference type="AlphaFoldDB" id="A0A8H8CV88"/>
<sequence length="95" mass="11082">MMEICLPLRCLVSQTWLPVTDTARNCVLFVLCLHGANSTTWNSYTRMFRSPLPVVPISDVALRFLKAARRRVWDLERIKNRDFPDRTTVILQLFS</sequence>
<evidence type="ECO:0000313" key="2">
    <source>
        <dbReference type="Proteomes" id="UP000670092"/>
    </source>
</evidence>
<evidence type="ECO:0000313" key="1">
    <source>
        <dbReference type="EMBL" id="KAG5290974.1"/>
    </source>
</evidence>
<comment type="caution">
    <text evidence="1">The sequence shown here is derived from an EMBL/GenBank/DDBJ whole genome shotgun (WGS) entry which is preliminary data.</text>
</comment>
<accession>A0A8H8CV88</accession>
<dbReference type="Proteomes" id="UP000670092">
    <property type="component" value="Unassembled WGS sequence"/>
</dbReference>
<dbReference type="EMBL" id="JAEVHI010000005">
    <property type="protein sequence ID" value="KAG5290974.1"/>
    <property type="molecule type" value="Genomic_DNA"/>
</dbReference>
<dbReference type="VEuPathDB" id="FungiDB:I7I52_08156"/>
<name>A0A8H8CV88_AJECA</name>
<organism evidence="1 2">
    <name type="scientific">Ajellomyces capsulatus</name>
    <name type="common">Darling's disease fungus</name>
    <name type="synonym">Histoplasma capsulatum</name>
    <dbReference type="NCBI Taxonomy" id="5037"/>
    <lineage>
        <taxon>Eukaryota</taxon>
        <taxon>Fungi</taxon>
        <taxon>Dikarya</taxon>
        <taxon>Ascomycota</taxon>
        <taxon>Pezizomycotina</taxon>
        <taxon>Eurotiomycetes</taxon>
        <taxon>Eurotiomycetidae</taxon>
        <taxon>Onygenales</taxon>
        <taxon>Ajellomycetaceae</taxon>
        <taxon>Histoplasma</taxon>
    </lineage>
</organism>
<proteinExistence type="predicted"/>
<protein>
    <submittedName>
        <fullName evidence="1">RIC1 superfamily domain-containing protein</fullName>
    </submittedName>
</protein>
<reference evidence="1 2" key="1">
    <citation type="submission" date="2021-01" db="EMBL/GenBank/DDBJ databases">
        <title>Chromosome-level genome assembly of a human fungal pathogen reveals clustering of transcriptionally co-regulated genes.</title>
        <authorList>
            <person name="Voorhies M."/>
            <person name="Cohen S."/>
            <person name="Shea T.P."/>
            <person name="Petrus S."/>
            <person name="Munoz J.F."/>
            <person name="Poplawski S."/>
            <person name="Goldman W.E."/>
            <person name="Michael T."/>
            <person name="Cuomo C.A."/>
            <person name="Sil A."/>
            <person name="Beyhan S."/>
        </authorList>
    </citation>
    <scope>NUCLEOTIDE SEQUENCE [LARGE SCALE GENOMIC DNA]</scope>
    <source>
        <strain evidence="1 2">G184AR</strain>
    </source>
</reference>
<gene>
    <name evidence="1" type="ORF">I7I52_08156</name>
</gene>